<evidence type="ECO:0000313" key="2">
    <source>
        <dbReference type="EMBL" id="PIA89626.1"/>
    </source>
</evidence>
<accession>A0A2G5HAP9</accession>
<dbReference type="OrthoDB" id="2933464at2759"/>
<evidence type="ECO:0000256" key="1">
    <source>
        <dbReference type="SAM" id="MobiDB-lite"/>
    </source>
</evidence>
<dbReference type="EMBL" id="CP134188">
    <property type="protein sequence ID" value="WPB03040.1"/>
    <property type="molecule type" value="Genomic_DNA"/>
</dbReference>
<gene>
    <name evidence="2" type="ORF">CB0940_07114</name>
    <name evidence="3" type="ORF">RHO25_007677</name>
</gene>
<proteinExistence type="predicted"/>
<sequence length="127" mass="13928">MVKAAVEALLNVKHWVKAARSRIVRMASGEGTPGTRLAPMQSGTNDTKIGGRLDFGDRFTKADGKEYRRLKFQLNKKADNKTVAELAGQDSHKVWAEADVPIGSDADADEVVEDVFDALETDLKKKL</sequence>
<name>A0A2G5HAP9_CERBT</name>
<reference evidence="3 5" key="2">
    <citation type="submission" date="2023-09" db="EMBL/GenBank/DDBJ databases">
        <title>Complete-Gapless Cercospora beticola genome.</title>
        <authorList>
            <person name="Wyatt N.A."/>
            <person name="Spanner R.E."/>
            <person name="Bolton M.D."/>
        </authorList>
    </citation>
    <scope>NUCLEOTIDE SEQUENCE [LARGE SCALE GENOMIC DNA]</scope>
    <source>
        <strain evidence="3">Cb09-40</strain>
    </source>
</reference>
<dbReference type="AlphaFoldDB" id="A0A2G5HAP9"/>
<organism evidence="2 4">
    <name type="scientific">Cercospora beticola</name>
    <name type="common">Sugarbeet leaf spot fungus</name>
    <dbReference type="NCBI Taxonomy" id="122368"/>
    <lineage>
        <taxon>Eukaryota</taxon>
        <taxon>Fungi</taxon>
        <taxon>Dikarya</taxon>
        <taxon>Ascomycota</taxon>
        <taxon>Pezizomycotina</taxon>
        <taxon>Dothideomycetes</taxon>
        <taxon>Dothideomycetidae</taxon>
        <taxon>Mycosphaerellales</taxon>
        <taxon>Mycosphaerellaceae</taxon>
        <taxon>Cercospora</taxon>
    </lineage>
</organism>
<evidence type="ECO:0000313" key="4">
    <source>
        <dbReference type="Proteomes" id="UP000230605"/>
    </source>
</evidence>
<dbReference type="Proteomes" id="UP001302367">
    <property type="component" value="Chromosome 5"/>
</dbReference>
<protein>
    <submittedName>
        <fullName evidence="2">Uncharacterized protein</fullName>
    </submittedName>
</protein>
<evidence type="ECO:0000313" key="5">
    <source>
        <dbReference type="Proteomes" id="UP001302367"/>
    </source>
</evidence>
<keyword evidence="5" id="KW-1185">Reference proteome</keyword>
<feature type="region of interest" description="Disordered" evidence="1">
    <location>
        <begin position="27"/>
        <end position="50"/>
    </location>
</feature>
<dbReference type="Proteomes" id="UP000230605">
    <property type="component" value="Chromosome 5"/>
</dbReference>
<evidence type="ECO:0000313" key="3">
    <source>
        <dbReference type="EMBL" id="WPB03040.1"/>
    </source>
</evidence>
<reference evidence="2 4" key="1">
    <citation type="submission" date="2015-10" db="EMBL/GenBank/DDBJ databases">
        <title>The cercosporin biosynthetic gene cluster was horizontally transferred to several fungal lineages and shown to be expanded in Cercospora beticola based on microsynteny with recipient genomes.</title>
        <authorList>
            <person name="De Jonge R."/>
            <person name="Ebert M.K."/>
            <person name="Suttle J.C."/>
            <person name="Jurick Ii W.M."/>
            <person name="Secor G.A."/>
            <person name="Thomma B.P."/>
            <person name="Van De Peer Y."/>
            <person name="Bolton M.D."/>
        </authorList>
    </citation>
    <scope>NUCLEOTIDE SEQUENCE [LARGE SCALE GENOMIC DNA]</scope>
    <source>
        <strain evidence="2 4">09-40</strain>
    </source>
</reference>
<dbReference type="EMBL" id="LKMD01000108">
    <property type="protein sequence ID" value="PIA89626.1"/>
    <property type="molecule type" value="Genomic_DNA"/>
</dbReference>